<dbReference type="Gene3D" id="2.60.120.650">
    <property type="entry name" value="Cupin"/>
    <property type="match status" value="1"/>
</dbReference>
<feature type="transmembrane region" description="Helical" evidence="1">
    <location>
        <begin position="12"/>
        <end position="30"/>
    </location>
</feature>
<keyword evidence="1" id="KW-1133">Transmembrane helix</keyword>
<sequence length="336" mass="39793">MDSIYSIIFMNFYYNILLFVLVLFLYIHIVHQYKRSEDLEIYEADYSSNTQLQEICDIKQPVLFNYKSINPDFYGDVTYDNLSGASYANYDIRVKECSDYWETDDTVDFVVLPFSSGINLMKSDPKGSYFTENNEDFIEESGLTSFWNKNDDFLKPSFVVYTKYDIMSGSRESCTPLRYHTNFRHYLSVNSGKIRVKMTPWKSTKYLYQNRDFETYEFSSPINVWKPQKKYRNEMEKTRFLEFEVVSGFVLSIPPYWWYSIQYDKGEDTIVCGFTYNSIMNTVSNIPYLAKYYIQQNNIKKKITKIIQFDETIVDSDLEKENKVERVTDIIIGGSS</sequence>
<accession>A0A6C0HRZ5</accession>
<protein>
    <recommendedName>
        <fullName evidence="3">Cupin-like domain-containing protein</fullName>
    </recommendedName>
</protein>
<keyword evidence="1" id="KW-0472">Membrane</keyword>
<dbReference type="SUPFAM" id="SSF51197">
    <property type="entry name" value="Clavaminate synthase-like"/>
    <property type="match status" value="1"/>
</dbReference>
<name>A0A6C0HRZ5_9ZZZZ</name>
<organism evidence="2">
    <name type="scientific">viral metagenome</name>
    <dbReference type="NCBI Taxonomy" id="1070528"/>
    <lineage>
        <taxon>unclassified sequences</taxon>
        <taxon>metagenomes</taxon>
        <taxon>organismal metagenomes</taxon>
    </lineage>
</organism>
<proteinExistence type="predicted"/>
<reference evidence="2" key="1">
    <citation type="journal article" date="2020" name="Nature">
        <title>Giant virus diversity and host interactions through global metagenomics.</title>
        <authorList>
            <person name="Schulz F."/>
            <person name="Roux S."/>
            <person name="Paez-Espino D."/>
            <person name="Jungbluth S."/>
            <person name="Walsh D.A."/>
            <person name="Denef V.J."/>
            <person name="McMahon K.D."/>
            <person name="Konstantinidis K.T."/>
            <person name="Eloe-Fadrosh E.A."/>
            <person name="Kyrpides N.C."/>
            <person name="Woyke T."/>
        </authorList>
    </citation>
    <scope>NUCLEOTIDE SEQUENCE</scope>
    <source>
        <strain evidence="2">GVMAG-M-3300023184-168</strain>
    </source>
</reference>
<evidence type="ECO:0000256" key="1">
    <source>
        <dbReference type="SAM" id="Phobius"/>
    </source>
</evidence>
<evidence type="ECO:0008006" key="3">
    <source>
        <dbReference type="Google" id="ProtNLM"/>
    </source>
</evidence>
<evidence type="ECO:0000313" key="2">
    <source>
        <dbReference type="EMBL" id="QHT83498.1"/>
    </source>
</evidence>
<keyword evidence="1" id="KW-0812">Transmembrane</keyword>
<dbReference type="AlphaFoldDB" id="A0A6C0HRZ5"/>
<dbReference type="EMBL" id="MN740010">
    <property type="protein sequence ID" value="QHT83498.1"/>
    <property type="molecule type" value="Genomic_DNA"/>
</dbReference>